<keyword evidence="2" id="KW-1185">Reference proteome</keyword>
<dbReference type="PATRIC" id="fig|1132509.6.peg.2085"/>
<dbReference type="Pfam" id="PF12900">
    <property type="entry name" value="Pyridox_ox_2"/>
    <property type="match status" value="1"/>
</dbReference>
<proteinExistence type="predicted"/>
<gene>
    <name evidence="1" type="ORF">C447_09237</name>
</gene>
<evidence type="ECO:0000313" key="1">
    <source>
        <dbReference type="EMBL" id="EMA38568.1"/>
    </source>
</evidence>
<dbReference type="SUPFAM" id="SSF50475">
    <property type="entry name" value="FMN-binding split barrel"/>
    <property type="match status" value="1"/>
</dbReference>
<name>M0LZI5_9EURY</name>
<sequence length="140" mass="15229">MNADERAAFLGTGGTGVLSVSTDDPAPHSRPVSYGYDATDGVFYFRLALGSDRERADLAGRTVSFVTYDHTDAGWRSAIATGPLEETTEESIAIETLQGLERTHIPLIDVFGTPPKEVSFGFYRLVPTDLTTRKEAKTEI</sequence>
<reference evidence="1 2" key="1">
    <citation type="journal article" date="2014" name="PLoS Genet.">
        <title>Phylogenetically driven sequencing of extremely halophilic archaea reveals strategies for static and dynamic osmo-response.</title>
        <authorList>
            <person name="Becker E.A."/>
            <person name="Seitzer P.M."/>
            <person name="Tritt A."/>
            <person name="Larsen D."/>
            <person name="Krusor M."/>
            <person name="Yao A.I."/>
            <person name="Wu D."/>
            <person name="Madern D."/>
            <person name="Eisen J.A."/>
            <person name="Darling A.E."/>
            <person name="Facciotti M.T."/>
        </authorList>
    </citation>
    <scope>NUCLEOTIDE SEQUENCE [LARGE SCALE GENOMIC DNA]</scope>
    <source>
        <strain evidence="1 2">100A6</strain>
    </source>
</reference>
<dbReference type="eggNOG" id="arCOG00513">
    <property type="taxonomic scope" value="Archaea"/>
</dbReference>
<evidence type="ECO:0008006" key="3">
    <source>
        <dbReference type="Google" id="ProtNLM"/>
    </source>
</evidence>
<dbReference type="AlphaFoldDB" id="M0LZI5"/>
<dbReference type="Gene3D" id="2.30.110.10">
    <property type="entry name" value="Electron Transport, Fmn-binding Protein, Chain A"/>
    <property type="match status" value="1"/>
</dbReference>
<dbReference type="EMBL" id="AOMB01000029">
    <property type="protein sequence ID" value="EMA38568.1"/>
    <property type="molecule type" value="Genomic_DNA"/>
</dbReference>
<comment type="caution">
    <text evidence="1">The sequence shown here is derived from an EMBL/GenBank/DDBJ whole genome shotgun (WGS) entry which is preliminary data.</text>
</comment>
<protein>
    <recommendedName>
        <fullName evidence="3">Flavin-nucleotide-binding protein-like protein</fullName>
    </recommendedName>
</protein>
<dbReference type="InterPro" id="IPR012349">
    <property type="entry name" value="Split_barrel_FMN-bd"/>
</dbReference>
<accession>M0LZI5</accession>
<organism evidence="1 2">
    <name type="scientific">Halococcus hamelinensis 100A6</name>
    <dbReference type="NCBI Taxonomy" id="1132509"/>
    <lineage>
        <taxon>Archaea</taxon>
        <taxon>Methanobacteriati</taxon>
        <taxon>Methanobacteriota</taxon>
        <taxon>Stenosarchaea group</taxon>
        <taxon>Halobacteria</taxon>
        <taxon>Halobacteriales</taxon>
        <taxon>Halococcaceae</taxon>
        <taxon>Halococcus</taxon>
    </lineage>
</organism>
<dbReference type="Proteomes" id="UP000011566">
    <property type="component" value="Unassembled WGS sequence"/>
</dbReference>
<dbReference type="InterPro" id="IPR024747">
    <property type="entry name" value="Pyridox_Oxase-rel"/>
</dbReference>
<evidence type="ECO:0000313" key="2">
    <source>
        <dbReference type="Proteomes" id="UP000011566"/>
    </source>
</evidence>